<dbReference type="AlphaFoldDB" id="S3W0J7"/>
<dbReference type="STRING" id="1193011.LEP1GSC058_3633"/>
<dbReference type="RefSeq" id="WP_016550327.1">
    <property type="nucleotide sequence ID" value="NZ_AKWZ02000010.1"/>
</dbReference>
<evidence type="ECO:0000313" key="2">
    <source>
        <dbReference type="Proteomes" id="UP000014540"/>
    </source>
</evidence>
<reference evidence="1" key="1">
    <citation type="submission" date="2013-04" db="EMBL/GenBank/DDBJ databases">
        <authorList>
            <person name="Harkins D.M."/>
            <person name="Durkin A.S."/>
            <person name="Selengut J.D."/>
            <person name="Sanka R."/>
            <person name="DePew J."/>
            <person name="Purushe J."/>
            <person name="Ahmed A."/>
            <person name="van der Linden H."/>
            <person name="Goris M.G.A."/>
            <person name="Hartskeerl R.A."/>
            <person name="Vinetz J.M."/>
            <person name="Sutton G.G."/>
            <person name="Nelson W.C."/>
            <person name="Fouts D.E."/>
        </authorList>
    </citation>
    <scope>NUCLEOTIDE SEQUENCE [LARGE SCALE GENOMIC DNA]</scope>
    <source>
        <strain evidence="1">BUT 6</strain>
    </source>
</reference>
<name>S3W0J7_9LEPT</name>
<evidence type="ECO:0008006" key="3">
    <source>
        <dbReference type="Google" id="ProtNLM"/>
    </source>
</evidence>
<organism evidence="1 2">
    <name type="scientific">Leptospira fainei serovar Hurstbridge str. BUT 6</name>
    <dbReference type="NCBI Taxonomy" id="1193011"/>
    <lineage>
        <taxon>Bacteria</taxon>
        <taxon>Pseudomonadati</taxon>
        <taxon>Spirochaetota</taxon>
        <taxon>Spirochaetia</taxon>
        <taxon>Leptospirales</taxon>
        <taxon>Leptospiraceae</taxon>
        <taxon>Leptospira</taxon>
    </lineage>
</organism>
<dbReference type="EMBL" id="AKWZ02000010">
    <property type="protein sequence ID" value="EPG73857.1"/>
    <property type="molecule type" value="Genomic_DNA"/>
</dbReference>
<protein>
    <recommendedName>
        <fullName evidence="3">PIN domain protein</fullName>
    </recommendedName>
</protein>
<dbReference type="Proteomes" id="UP000014540">
    <property type="component" value="Unassembled WGS sequence"/>
</dbReference>
<dbReference type="OrthoDB" id="342805at2"/>
<keyword evidence="2" id="KW-1185">Reference proteome</keyword>
<proteinExistence type="predicted"/>
<evidence type="ECO:0000313" key="1">
    <source>
        <dbReference type="EMBL" id="EPG73857.1"/>
    </source>
</evidence>
<gene>
    <name evidence="1" type="ORF">LEP1GSC058_3633</name>
</gene>
<comment type="caution">
    <text evidence="1">The sequence shown here is derived from an EMBL/GenBank/DDBJ whole genome shotgun (WGS) entry which is preliminary data.</text>
</comment>
<accession>S3W0J7</accession>
<sequence length="138" mass="15437">MKLLLSHDSFHELILGSESSKKVIRGALEALTKKNVIFYLSLSALDEILAGESDSVKKEILWTQSKSFFADLLPLRKEEISLALKLSISKELDWKNWTDIAVASLLDLNGVLANDPKYRKQNLIKVLLAQEIDLDGVA</sequence>